<protein>
    <submittedName>
        <fullName evidence="1">Uncharacterized protein</fullName>
    </submittedName>
</protein>
<comment type="caution">
    <text evidence="1">The sequence shown here is derived from an EMBL/GenBank/DDBJ whole genome shotgun (WGS) entry which is preliminary data.</text>
</comment>
<organism evidence="1 2">
    <name type="scientific">Massariosphaeria phaeospora</name>
    <dbReference type="NCBI Taxonomy" id="100035"/>
    <lineage>
        <taxon>Eukaryota</taxon>
        <taxon>Fungi</taxon>
        <taxon>Dikarya</taxon>
        <taxon>Ascomycota</taxon>
        <taxon>Pezizomycotina</taxon>
        <taxon>Dothideomycetes</taxon>
        <taxon>Pleosporomycetidae</taxon>
        <taxon>Pleosporales</taxon>
        <taxon>Pleosporales incertae sedis</taxon>
        <taxon>Massariosphaeria</taxon>
    </lineage>
</organism>
<dbReference type="Proteomes" id="UP000481861">
    <property type="component" value="Unassembled WGS sequence"/>
</dbReference>
<reference evidence="1 2" key="1">
    <citation type="submission" date="2020-01" db="EMBL/GenBank/DDBJ databases">
        <authorList>
            <consortium name="DOE Joint Genome Institute"/>
            <person name="Haridas S."/>
            <person name="Albert R."/>
            <person name="Binder M."/>
            <person name="Bloem J."/>
            <person name="Labutti K."/>
            <person name="Salamov A."/>
            <person name="Andreopoulos B."/>
            <person name="Baker S.E."/>
            <person name="Barry K."/>
            <person name="Bills G."/>
            <person name="Bluhm B.H."/>
            <person name="Cannon C."/>
            <person name="Castanera R."/>
            <person name="Culley D.E."/>
            <person name="Daum C."/>
            <person name="Ezra D."/>
            <person name="Gonzalez J.B."/>
            <person name="Henrissat B."/>
            <person name="Kuo A."/>
            <person name="Liang C."/>
            <person name="Lipzen A."/>
            <person name="Lutzoni F."/>
            <person name="Magnuson J."/>
            <person name="Mondo S."/>
            <person name="Nolan M."/>
            <person name="Ohm R."/>
            <person name="Pangilinan J."/>
            <person name="Park H.-J.H."/>
            <person name="Ramirez L."/>
            <person name="Alfaro M."/>
            <person name="Sun H."/>
            <person name="Tritt A."/>
            <person name="Yoshinaga Y."/>
            <person name="Zwiers L.-H.L."/>
            <person name="Turgeon B.G."/>
            <person name="Goodwin S.B."/>
            <person name="Spatafora J.W."/>
            <person name="Crous P.W."/>
            <person name="Grigoriev I.V."/>
        </authorList>
    </citation>
    <scope>NUCLEOTIDE SEQUENCE [LARGE SCALE GENOMIC DNA]</scope>
    <source>
        <strain evidence="1 2">CBS 611.86</strain>
    </source>
</reference>
<dbReference type="AlphaFoldDB" id="A0A7C8I7I5"/>
<gene>
    <name evidence="1" type="ORF">BDV95DRAFT_593967</name>
</gene>
<name>A0A7C8I7I5_9PLEO</name>
<accession>A0A7C8I7I5</accession>
<evidence type="ECO:0000313" key="1">
    <source>
        <dbReference type="EMBL" id="KAF2872634.1"/>
    </source>
</evidence>
<keyword evidence="2" id="KW-1185">Reference proteome</keyword>
<dbReference type="OrthoDB" id="3783539at2759"/>
<proteinExistence type="predicted"/>
<sequence>MSFISNLNNSAARFGCGDSNHRPKPQLPSLPATPSPAMEFPLMAAATKQPKSPKILQIIEDLYIDEEKLLGICIQRFGPGNYKLRFKANKWYLQAPSFLDRHILSNGNINSGPGNTRTMRDHIQLTWALNLHRNAAGPLNCAAIRSLRS</sequence>
<dbReference type="EMBL" id="JAADJZ010000009">
    <property type="protein sequence ID" value="KAF2872634.1"/>
    <property type="molecule type" value="Genomic_DNA"/>
</dbReference>
<evidence type="ECO:0000313" key="2">
    <source>
        <dbReference type="Proteomes" id="UP000481861"/>
    </source>
</evidence>